<dbReference type="OrthoDB" id="199913at2759"/>
<dbReference type="EnsemblMetazoa" id="XM_014392059.2">
    <property type="protein sequence ID" value="XP_014247545.1"/>
    <property type="gene ID" value="LOC106665565"/>
</dbReference>
<dbReference type="GO" id="GO:0005615">
    <property type="term" value="C:extracellular space"/>
    <property type="evidence" value="ECO:0007669"/>
    <property type="project" value="TreeGrafter"/>
</dbReference>
<dbReference type="CDD" id="cd00707">
    <property type="entry name" value="Pancreat_lipase_like"/>
    <property type="match status" value="1"/>
</dbReference>
<evidence type="ECO:0000256" key="2">
    <source>
        <dbReference type="ARBA" id="ARBA00010701"/>
    </source>
</evidence>
<organism evidence="7 8">
    <name type="scientific">Cimex lectularius</name>
    <name type="common">Bed bug</name>
    <name type="synonym">Acanthia lectularia</name>
    <dbReference type="NCBI Taxonomy" id="79782"/>
    <lineage>
        <taxon>Eukaryota</taxon>
        <taxon>Metazoa</taxon>
        <taxon>Ecdysozoa</taxon>
        <taxon>Arthropoda</taxon>
        <taxon>Hexapoda</taxon>
        <taxon>Insecta</taxon>
        <taxon>Pterygota</taxon>
        <taxon>Neoptera</taxon>
        <taxon>Paraneoptera</taxon>
        <taxon>Hemiptera</taxon>
        <taxon>Heteroptera</taxon>
        <taxon>Panheteroptera</taxon>
        <taxon>Cimicomorpha</taxon>
        <taxon>Cimicidae</taxon>
        <taxon>Cimex</taxon>
    </lineage>
</organism>
<dbReference type="InterPro" id="IPR013818">
    <property type="entry name" value="Lipase"/>
</dbReference>
<dbReference type="Pfam" id="PF00151">
    <property type="entry name" value="Lipase"/>
    <property type="match status" value="1"/>
</dbReference>
<evidence type="ECO:0000313" key="7">
    <source>
        <dbReference type="EnsemblMetazoa" id="XP_014247544.1"/>
    </source>
</evidence>
<dbReference type="PANTHER" id="PTHR11610">
    <property type="entry name" value="LIPASE"/>
    <property type="match status" value="1"/>
</dbReference>
<evidence type="ECO:0000256" key="1">
    <source>
        <dbReference type="ARBA" id="ARBA00004613"/>
    </source>
</evidence>
<sequence>MIFTCVSFNVLVIFCVGLTEGISLSYRAYANVSEGDKDMQFLLYTRKNPVVPEEFVLSDLDNLTNFDVNRPVKVLVHGWSNYYNSSFNILVKNAYLIQYDANVISVNWDWLSGSWYWWARGNVVNAAKVVALMIDGLITQLGVSPDRIHIVGHSLGAHVAGITGFLVKNGPIGRITGLDPAGPLFSSNEKMKISAKSAKFVDIIHTAGLFTGYYPNLGHVDFYPNGGYPVQPGCGVDFTTLRSHRRAYWLFAESITVPNGFMAIPCQSWNQFKNSSCPFVNITKMGEHVSHSARGTYFLRTNDRSPFSLMDKSVFYNH</sequence>
<evidence type="ECO:0000256" key="4">
    <source>
        <dbReference type="RuleBase" id="RU004262"/>
    </source>
</evidence>
<dbReference type="GO" id="GO:0016298">
    <property type="term" value="F:lipase activity"/>
    <property type="evidence" value="ECO:0007669"/>
    <property type="project" value="InterPro"/>
</dbReference>
<dbReference type="GO" id="GO:0017171">
    <property type="term" value="F:serine hydrolase activity"/>
    <property type="evidence" value="ECO:0007669"/>
    <property type="project" value="TreeGrafter"/>
</dbReference>
<dbReference type="Proteomes" id="UP000494040">
    <property type="component" value="Unassembled WGS sequence"/>
</dbReference>
<evidence type="ECO:0000256" key="5">
    <source>
        <dbReference type="SAM" id="SignalP"/>
    </source>
</evidence>
<dbReference type="KEGG" id="clec:106665565"/>
<reference evidence="7" key="1">
    <citation type="submission" date="2022-01" db="UniProtKB">
        <authorList>
            <consortium name="EnsemblMetazoa"/>
        </authorList>
    </citation>
    <scope>IDENTIFICATION</scope>
</reference>
<dbReference type="GeneID" id="106665565"/>
<keyword evidence="3" id="KW-0964">Secreted</keyword>
<dbReference type="Gene3D" id="3.40.50.1820">
    <property type="entry name" value="alpha/beta hydrolase"/>
    <property type="match status" value="1"/>
</dbReference>
<dbReference type="InterPro" id="IPR000734">
    <property type="entry name" value="TAG_lipase"/>
</dbReference>
<accession>A0A8I6RSX1</accession>
<dbReference type="GO" id="GO:0016042">
    <property type="term" value="P:lipid catabolic process"/>
    <property type="evidence" value="ECO:0007669"/>
    <property type="project" value="TreeGrafter"/>
</dbReference>
<evidence type="ECO:0000256" key="3">
    <source>
        <dbReference type="ARBA" id="ARBA00022525"/>
    </source>
</evidence>
<dbReference type="SUPFAM" id="SSF53474">
    <property type="entry name" value="alpha/beta-Hydrolases"/>
    <property type="match status" value="1"/>
</dbReference>
<keyword evidence="5" id="KW-0732">Signal</keyword>
<comment type="similarity">
    <text evidence="2 4">Belongs to the AB hydrolase superfamily. Lipase family.</text>
</comment>
<dbReference type="PANTHER" id="PTHR11610:SF173">
    <property type="entry name" value="LIPASE DOMAIN-CONTAINING PROTEIN-RELATED"/>
    <property type="match status" value="1"/>
</dbReference>
<dbReference type="RefSeq" id="XP_014247544.1">
    <property type="nucleotide sequence ID" value="XM_014392058.2"/>
</dbReference>
<dbReference type="AlphaFoldDB" id="A0A8I6RSX1"/>
<dbReference type="RefSeq" id="XP_014247545.1">
    <property type="nucleotide sequence ID" value="XM_014392059.2"/>
</dbReference>
<dbReference type="InterPro" id="IPR033906">
    <property type="entry name" value="Lipase_N"/>
</dbReference>
<dbReference type="PRINTS" id="PR00821">
    <property type="entry name" value="TAGLIPASE"/>
</dbReference>
<keyword evidence="8" id="KW-1185">Reference proteome</keyword>
<dbReference type="OMA" id="CHANIGA"/>
<name>A0A8I6RSX1_CIMLE</name>
<protein>
    <recommendedName>
        <fullName evidence="6">Lipase domain-containing protein</fullName>
    </recommendedName>
</protein>
<evidence type="ECO:0000259" key="6">
    <source>
        <dbReference type="Pfam" id="PF00151"/>
    </source>
</evidence>
<dbReference type="InterPro" id="IPR029058">
    <property type="entry name" value="AB_hydrolase_fold"/>
</dbReference>
<feature type="signal peptide" evidence="5">
    <location>
        <begin position="1"/>
        <end position="21"/>
    </location>
</feature>
<proteinExistence type="inferred from homology"/>
<dbReference type="EnsemblMetazoa" id="XM_014392058.2">
    <property type="protein sequence ID" value="XP_014247544.1"/>
    <property type="gene ID" value="LOC106665565"/>
</dbReference>
<comment type="subcellular location">
    <subcellularLocation>
        <location evidence="1">Secreted</location>
    </subcellularLocation>
</comment>
<feature type="domain" description="Lipase" evidence="6">
    <location>
        <begin position="31"/>
        <end position="307"/>
    </location>
</feature>
<evidence type="ECO:0000313" key="8">
    <source>
        <dbReference type="Proteomes" id="UP000494040"/>
    </source>
</evidence>
<feature type="chain" id="PRO_5035103392" description="Lipase domain-containing protein" evidence="5">
    <location>
        <begin position="22"/>
        <end position="318"/>
    </location>
</feature>